<dbReference type="PANTHER" id="PTHR44688:SF16">
    <property type="entry name" value="DNA-BINDING TRANSCRIPTIONAL ACTIVATOR DEVR_DOSR"/>
    <property type="match status" value="1"/>
</dbReference>
<organism evidence="5 6">
    <name type="scientific">Kribbella shirazensis</name>
    <dbReference type="NCBI Taxonomy" id="1105143"/>
    <lineage>
        <taxon>Bacteria</taxon>
        <taxon>Bacillati</taxon>
        <taxon>Actinomycetota</taxon>
        <taxon>Actinomycetes</taxon>
        <taxon>Propionibacteriales</taxon>
        <taxon>Kribbellaceae</taxon>
        <taxon>Kribbella</taxon>
    </lineage>
</organism>
<dbReference type="EMBL" id="JAASRO010000001">
    <property type="protein sequence ID" value="NIK60799.1"/>
    <property type="molecule type" value="Genomic_DNA"/>
</dbReference>
<dbReference type="InterPro" id="IPR011990">
    <property type="entry name" value="TPR-like_helical_dom_sf"/>
</dbReference>
<dbReference type="SMART" id="SM00421">
    <property type="entry name" value="HTH_LUXR"/>
    <property type="match status" value="1"/>
</dbReference>
<keyword evidence="1" id="KW-0805">Transcription regulation</keyword>
<dbReference type="GO" id="GO:0003677">
    <property type="term" value="F:DNA binding"/>
    <property type="evidence" value="ECO:0007669"/>
    <property type="project" value="UniProtKB-KW"/>
</dbReference>
<dbReference type="Gene3D" id="1.10.10.10">
    <property type="entry name" value="Winged helix-like DNA-binding domain superfamily/Winged helix DNA-binding domain"/>
    <property type="match status" value="1"/>
</dbReference>
<evidence type="ECO:0000259" key="4">
    <source>
        <dbReference type="PROSITE" id="PS50043"/>
    </source>
</evidence>
<dbReference type="Pfam" id="PF00196">
    <property type="entry name" value="GerE"/>
    <property type="match status" value="1"/>
</dbReference>
<dbReference type="PROSITE" id="PS00622">
    <property type="entry name" value="HTH_LUXR_1"/>
    <property type="match status" value="1"/>
</dbReference>
<proteinExistence type="predicted"/>
<dbReference type="CDD" id="cd06170">
    <property type="entry name" value="LuxR_C_like"/>
    <property type="match status" value="1"/>
</dbReference>
<protein>
    <submittedName>
        <fullName evidence="5">DNA-binding CsgD family transcriptional regulator</fullName>
    </submittedName>
</protein>
<reference evidence="5 6" key="1">
    <citation type="submission" date="2020-03" db="EMBL/GenBank/DDBJ databases">
        <title>Sequencing the genomes of 1000 actinobacteria strains.</title>
        <authorList>
            <person name="Klenk H.-P."/>
        </authorList>
    </citation>
    <scope>NUCLEOTIDE SEQUENCE [LARGE SCALE GENOMIC DNA]</scope>
    <source>
        <strain evidence="5 6">DSM 45490</strain>
    </source>
</reference>
<keyword evidence="3" id="KW-0804">Transcription</keyword>
<accession>A0A7X6A506</accession>
<keyword evidence="2 5" id="KW-0238">DNA-binding</keyword>
<evidence type="ECO:0000256" key="3">
    <source>
        <dbReference type="ARBA" id="ARBA00023163"/>
    </source>
</evidence>
<comment type="caution">
    <text evidence="5">The sequence shown here is derived from an EMBL/GenBank/DDBJ whole genome shotgun (WGS) entry which is preliminary data.</text>
</comment>
<dbReference type="PRINTS" id="PR00038">
    <property type="entry name" value="HTHLUXR"/>
</dbReference>
<name>A0A7X6A506_9ACTN</name>
<dbReference type="GO" id="GO:0006355">
    <property type="term" value="P:regulation of DNA-templated transcription"/>
    <property type="evidence" value="ECO:0007669"/>
    <property type="project" value="InterPro"/>
</dbReference>
<evidence type="ECO:0000256" key="1">
    <source>
        <dbReference type="ARBA" id="ARBA00023015"/>
    </source>
</evidence>
<evidence type="ECO:0000256" key="2">
    <source>
        <dbReference type="ARBA" id="ARBA00023125"/>
    </source>
</evidence>
<dbReference type="PANTHER" id="PTHR44688">
    <property type="entry name" value="DNA-BINDING TRANSCRIPTIONAL ACTIVATOR DEVR_DOSR"/>
    <property type="match status" value="1"/>
</dbReference>
<dbReference type="InterPro" id="IPR036388">
    <property type="entry name" value="WH-like_DNA-bd_sf"/>
</dbReference>
<dbReference type="InterPro" id="IPR016032">
    <property type="entry name" value="Sig_transdc_resp-reg_C-effctor"/>
</dbReference>
<dbReference type="SUPFAM" id="SSF46894">
    <property type="entry name" value="C-terminal effector domain of the bipartite response regulators"/>
    <property type="match status" value="1"/>
</dbReference>
<evidence type="ECO:0000313" key="5">
    <source>
        <dbReference type="EMBL" id="NIK60799.1"/>
    </source>
</evidence>
<sequence>MGIVDDLQRARSAFERRDWAAAYARLTSVDGEPGVALAAEELMTLATAAFLLGDTDGCIRALQRGYRLRIDAGEVLGAVRFAFWLGLVLNVRGEAAVGSGWAARAQRLLADQPDDVLERGYLRVHDFFRCLDTGDFPGAMAVSEDMVGIADRHSDPDLLAQGLVCKGRLLMYAGRVPEGLALLDEAMVYVAAGELSPIFAGNVYCAMIEACQEVLDFARASAWTTALTRWCDSQPDLVPFTGQCAVHRGQILRLHAAYPEALAEFDDACRRYAAAGSQLAAGLALTERGDVLRIRGEWDAAQAAYEAAAGFGHEPQPGRALLLLARGRVPAAVAAVRRLLAETGDPVHRSRLLAGAVEVLLAAAAADEASAAAEELSTIATSFGCTGLRASAAYCLALVALDARDPDRSLQQARVAGRLWNELQAPYEVARAKVLVGRSFRLLGDEDSATAELTAACHSFAELGVAPARQEAERLLHTELAGGLTARELEVLRLVASGNSNTEIAHRLVLSDKTVARHLTNIFAKLDVPSRTAAVAYARDHDLL</sequence>
<gene>
    <name evidence="5" type="ORF">BJY22_006516</name>
</gene>
<dbReference type="PROSITE" id="PS50043">
    <property type="entry name" value="HTH_LUXR_2"/>
    <property type="match status" value="1"/>
</dbReference>
<dbReference type="SUPFAM" id="SSF48452">
    <property type="entry name" value="TPR-like"/>
    <property type="match status" value="1"/>
</dbReference>
<feature type="domain" description="HTH luxR-type" evidence="4">
    <location>
        <begin position="477"/>
        <end position="542"/>
    </location>
</feature>
<dbReference type="Proteomes" id="UP000555407">
    <property type="component" value="Unassembled WGS sequence"/>
</dbReference>
<dbReference type="InterPro" id="IPR000792">
    <property type="entry name" value="Tscrpt_reg_LuxR_C"/>
</dbReference>
<keyword evidence="6" id="KW-1185">Reference proteome</keyword>
<evidence type="ECO:0000313" key="6">
    <source>
        <dbReference type="Proteomes" id="UP000555407"/>
    </source>
</evidence>
<dbReference type="RefSeq" id="WP_167214533.1">
    <property type="nucleotide sequence ID" value="NZ_JAASRO010000001.1"/>
</dbReference>
<dbReference type="Gene3D" id="1.25.40.10">
    <property type="entry name" value="Tetratricopeptide repeat domain"/>
    <property type="match status" value="1"/>
</dbReference>
<dbReference type="AlphaFoldDB" id="A0A7X6A506"/>